<accession>A0A4S4FS62</accession>
<dbReference type="InterPro" id="IPR036812">
    <property type="entry name" value="NAD(P)_OxRdtase_dom_sf"/>
</dbReference>
<organism evidence="2 3">
    <name type="scientific">Naasia lichenicola</name>
    <dbReference type="NCBI Taxonomy" id="2565933"/>
    <lineage>
        <taxon>Bacteria</taxon>
        <taxon>Bacillati</taxon>
        <taxon>Actinomycetota</taxon>
        <taxon>Actinomycetes</taxon>
        <taxon>Micrococcales</taxon>
        <taxon>Microbacteriaceae</taxon>
        <taxon>Naasia</taxon>
    </lineage>
</organism>
<dbReference type="AlphaFoldDB" id="A0A4S4FS62"/>
<dbReference type="GO" id="GO:0005829">
    <property type="term" value="C:cytosol"/>
    <property type="evidence" value="ECO:0007669"/>
    <property type="project" value="TreeGrafter"/>
</dbReference>
<sequence>MSEIHVRPGASRMRDWTEGVAMNAVAPNPVTRQIGSTGLNVFPYAIDGAVFGWAAGFEATIEVLDEFFAAGGNLISTADHYAGGRSEVMIGSWLDRHHQRDRLIVATKIGRHPDAAGLSARSVGAAIDASLERLRTPYIDLLSFDGEDIDVPLEESLTAVAEAMAAGKVRHLSVSEFSGARLAEALRVGAALGLPMPESVMAEYNLMERVEFEKRIAPIVHENGLGVIARLPLASGYLRGDFRTKDDRPTSSMFVGALKYVGRRGNKVLAALETVSHEVGENIGRVALAWVLSRPEVAAVNVRAADGPQLLDLLPSVDLSLERHHLAVLDKASN</sequence>
<reference evidence="2 3" key="1">
    <citation type="submission" date="2019-04" db="EMBL/GenBank/DDBJ databases">
        <authorList>
            <person name="Jiang L."/>
        </authorList>
    </citation>
    <scope>NUCLEOTIDE SEQUENCE [LARGE SCALE GENOMIC DNA]</scope>
    <source>
        <strain evidence="2 3">YIM 131853</strain>
    </source>
</reference>
<dbReference type="SUPFAM" id="SSF51430">
    <property type="entry name" value="NAD(P)-linked oxidoreductase"/>
    <property type="match status" value="1"/>
</dbReference>
<name>A0A4S4FS62_9MICO</name>
<dbReference type="EMBL" id="SSSM01000002">
    <property type="protein sequence ID" value="THG32306.1"/>
    <property type="molecule type" value="Genomic_DNA"/>
</dbReference>
<dbReference type="InterPro" id="IPR023210">
    <property type="entry name" value="NADP_OxRdtase_dom"/>
</dbReference>
<evidence type="ECO:0000259" key="1">
    <source>
        <dbReference type="Pfam" id="PF00248"/>
    </source>
</evidence>
<evidence type="ECO:0000313" key="2">
    <source>
        <dbReference type="EMBL" id="THG32306.1"/>
    </source>
</evidence>
<dbReference type="Pfam" id="PF00248">
    <property type="entry name" value="Aldo_ket_red"/>
    <property type="match status" value="1"/>
</dbReference>
<evidence type="ECO:0000313" key="3">
    <source>
        <dbReference type="Proteomes" id="UP000309133"/>
    </source>
</evidence>
<proteinExistence type="predicted"/>
<dbReference type="InterPro" id="IPR050523">
    <property type="entry name" value="AKR_Detox_Biosynth"/>
</dbReference>
<gene>
    <name evidence="2" type="ORF">E6C64_04605</name>
</gene>
<feature type="domain" description="NADP-dependent oxidoreductase" evidence="1">
    <location>
        <begin position="57"/>
        <end position="332"/>
    </location>
</feature>
<protein>
    <submittedName>
        <fullName evidence="2">Aldo/keto reductase</fullName>
    </submittedName>
</protein>
<dbReference type="Proteomes" id="UP000309133">
    <property type="component" value="Unassembled WGS sequence"/>
</dbReference>
<comment type="caution">
    <text evidence="2">The sequence shown here is derived from an EMBL/GenBank/DDBJ whole genome shotgun (WGS) entry which is preliminary data.</text>
</comment>
<dbReference type="PANTHER" id="PTHR43364:SF6">
    <property type="entry name" value="OXIDOREDUCTASE-RELATED"/>
    <property type="match status" value="1"/>
</dbReference>
<dbReference type="OrthoDB" id="9768793at2"/>
<dbReference type="RefSeq" id="WP_136426471.1">
    <property type="nucleotide sequence ID" value="NZ_SSSM01000002.1"/>
</dbReference>
<dbReference type="PANTHER" id="PTHR43364">
    <property type="entry name" value="NADH-SPECIFIC METHYLGLYOXAL REDUCTASE-RELATED"/>
    <property type="match status" value="1"/>
</dbReference>
<keyword evidence="3" id="KW-1185">Reference proteome</keyword>
<dbReference type="Gene3D" id="3.20.20.100">
    <property type="entry name" value="NADP-dependent oxidoreductase domain"/>
    <property type="match status" value="1"/>
</dbReference>